<gene>
    <name evidence="1" type="ORF">CMV_007321</name>
</gene>
<name>A0A8J4VQC0_9ROSI</name>
<sequence>MNAIQRFQWECKISKTRNVISCRFDSQEDPYSIQLLSDLVERKHSLWQPPMKMCLLPILRENILQL</sequence>
<comment type="caution">
    <text evidence="1">The sequence shown here is derived from an EMBL/GenBank/DDBJ whole genome shotgun (WGS) entry which is preliminary data.</text>
</comment>
<dbReference type="EMBL" id="JRKL02000720">
    <property type="protein sequence ID" value="KAF3968833.1"/>
    <property type="molecule type" value="Genomic_DNA"/>
</dbReference>
<evidence type="ECO:0000313" key="1">
    <source>
        <dbReference type="EMBL" id="KAF3968833.1"/>
    </source>
</evidence>
<dbReference type="Proteomes" id="UP000737018">
    <property type="component" value="Unassembled WGS sequence"/>
</dbReference>
<accession>A0A8J4VQC0</accession>
<evidence type="ECO:0000313" key="2">
    <source>
        <dbReference type="Proteomes" id="UP000737018"/>
    </source>
</evidence>
<organism evidence="1 2">
    <name type="scientific">Castanea mollissima</name>
    <name type="common">Chinese chestnut</name>
    <dbReference type="NCBI Taxonomy" id="60419"/>
    <lineage>
        <taxon>Eukaryota</taxon>
        <taxon>Viridiplantae</taxon>
        <taxon>Streptophyta</taxon>
        <taxon>Embryophyta</taxon>
        <taxon>Tracheophyta</taxon>
        <taxon>Spermatophyta</taxon>
        <taxon>Magnoliopsida</taxon>
        <taxon>eudicotyledons</taxon>
        <taxon>Gunneridae</taxon>
        <taxon>Pentapetalae</taxon>
        <taxon>rosids</taxon>
        <taxon>fabids</taxon>
        <taxon>Fagales</taxon>
        <taxon>Fagaceae</taxon>
        <taxon>Castanea</taxon>
    </lineage>
</organism>
<keyword evidence="2" id="KW-1185">Reference proteome</keyword>
<reference evidence="1" key="1">
    <citation type="submission" date="2020-03" db="EMBL/GenBank/DDBJ databases">
        <title>Castanea mollissima Vanexum genome sequencing.</title>
        <authorList>
            <person name="Staton M."/>
        </authorList>
    </citation>
    <scope>NUCLEOTIDE SEQUENCE</scope>
    <source>
        <tissue evidence="1">Leaf</tissue>
    </source>
</reference>
<dbReference type="AlphaFoldDB" id="A0A8J4VQC0"/>
<proteinExistence type="predicted"/>
<protein>
    <submittedName>
        <fullName evidence="1">Uncharacterized protein</fullName>
    </submittedName>
</protein>